<dbReference type="Proteomes" id="UP000681720">
    <property type="component" value="Unassembled WGS sequence"/>
</dbReference>
<dbReference type="AlphaFoldDB" id="A0A8S3I2X3"/>
<dbReference type="PANTHER" id="PTHR11412:SF146">
    <property type="entry name" value="CD109 ANTIGEN"/>
    <property type="match status" value="1"/>
</dbReference>
<feature type="domain" description="Alpha-macroglobulin-like TED" evidence="1">
    <location>
        <begin position="39"/>
        <end position="265"/>
    </location>
</feature>
<comment type="caution">
    <text evidence="2">The sequence shown here is derived from an EMBL/GenBank/DDBJ whole genome shotgun (WGS) entry which is preliminary data.</text>
</comment>
<dbReference type="InterPro" id="IPR050473">
    <property type="entry name" value="A2M/Complement_sys"/>
</dbReference>
<gene>
    <name evidence="2" type="ORF">GIL414_LOCUS73095</name>
</gene>
<dbReference type="EMBL" id="CAJOBJ010337862">
    <property type="protein sequence ID" value="CAF5191412.1"/>
    <property type="molecule type" value="Genomic_DNA"/>
</dbReference>
<dbReference type="InterPro" id="IPR008930">
    <property type="entry name" value="Terpenoid_cyclase/PrenylTrfase"/>
</dbReference>
<evidence type="ECO:0000259" key="1">
    <source>
        <dbReference type="Pfam" id="PF07678"/>
    </source>
</evidence>
<protein>
    <recommendedName>
        <fullName evidence="1">Alpha-macroglobulin-like TED domain-containing protein</fullName>
    </recommendedName>
</protein>
<sequence length="267" mass="30465">HGGRAFDQNKLLTVLTYANMEYQRFMAMYIDGDSNEPWRKGSFSQFGFSNETSVWITAWILMTLSDAVYPEWEEKGLYIDPNLRSDIVAFLLNIQQTNGSWAELTTIEDRNKFGYRLTNISGTYQLLNISLTAQVVIALQSNIDVRGIPAKFLTGAINRGKQWLEKHFRLIDDAFDMAIVTYALHITNSAEKDVAFSMLNLFKRMNENGIYYSNLNLPGMTKTWPNINPRFGPKPVPTNFEAHAVSATAFVVMVYTHRVKVKHAEQS</sequence>
<organism evidence="2 3">
    <name type="scientific">Rotaria magnacalcarata</name>
    <dbReference type="NCBI Taxonomy" id="392030"/>
    <lineage>
        <taxon>Eukaryota</taxon>
        <taxon>Metazoa</taxon>
        <taxon>Spiralia</taxon>
        <taxon>Gnathifera</taxon>
        <taxon>Rotifera</taxon>
        <taxon>Eurotatoria</taxon>
        <taxon>Bdelloidea</taxon>
        <taxon>Philodinida</taxon>
        <taxon>Philodinidae</taxon>
        <taxon>Rotaria</taxon>
    </lineage>
</organism>
<accession>A0A8S3I2X3</accession>
<dbReference type="SUPFAM" id="SSF48239">
    <property type="entry name" value="Terpenoid cyclases/Protein prenyltransferases"/>
    <property type="match status" value="1"/>
</dbReference>
<evidence type="ECO:0000313" key="2">
    <source>
        <dbReference type="EMBL" id="CAF5191412.1"/>
    </source>
</evidence>
<feature type="non-terminal residue" evidence="2">
    <location>
        <position position="1"/>
    </location>
</feature>
<reference evidence="2" key="1">
    <citation type="submission" date="2021-02" db="EMBL/GenBank/DDBJ databases">
        <authorList>
            <person name="Nowell W R."/>
        </authorList>
    </citation>
    <scope>NUCLEOTIDE SEQUENCE</scope>
</reference>
<proteinExistence type="predicted"/>
<dbReference type="PANTHER" id="PTHR11412">
    <property type="entry name" value="MACROGLOBULIN / COMPLEMENT"/>
    <property type="match status" value="1"/>
</dbReference>
<dbReference type="GO" id="GO:0005615">
    <property type="term" value="C:extracellular space"/>
    <property type="evidence" value="ECO:0007669"/>
    <property type="project" value="InterPro"/>
</dbReference>
<dbReference type="Gene3D" id="1.50.10.20">
    <property type="match status" value="1"/>
</dbReference>
<dbReference type="InterPro" id="IPR011626">
    <property type="entry name" value="Alpha-macroglobulin_TED"/>
</dbReference>
<evidence type="ECO:0000313" key="3">
    <source>
        <dbReference type="Proteomes" id="UP000681720"/>
    </source>
</evidence>
<feature type="non-terminal residue" evidence="2">
    <location>
        <position position="267"/>
    </location>
</feature>
<name>A0A8S3I2X3_9BILA</name>
<dbReference type="Pfam" id="PF07678">
    <property type="entry name" value="TED_complement"/>
    <property type="match status" value="1"/>
</dbReference>